<reference evidence="3 4" key="1">
    <citation type="journal article" date="2015" name="Microbiome">
        <title>Genomic resolution of linkages in carbon, nitrogen, and sulfur cycling among widespread estuary sediment bacteria.</title>
        <authorList>
            <person name="Baker B.J."/>
            <person name="Lazar C.S."/>
            <person name="Teske A.P."/>
            <person name="Dick G.J."/>
        </authorList>
    </citation>
    <scope>NUCLEOTIDE SEQUENCE [LARGE SCALE GENOMIC DNA]</scope>
    <source>
        <strain evidence="3">SM23_60</strain>
    </source>
</reference>
<dbReference type="Pfam" id="PF18962">
    <property type="entry name" value="Por_Secre_tail"/>
    <property type="match status" value="1"/>
</dbReference>
<evidence type="ECO:0000313" key="4">
    <source>
        <dbReference type="Proteomes" id="UP000051096"/>
    </source>
</evidence>
<dbReference type="AlphaFoldDB" id="A0A0S8GLJ4"/>
<dbReference type="Pfam" id="PF04015">
    <property type="entry name" value="DUF362"/>
    <property type="match status" value="1"/>
</dbReference>
<feature type="domain" description="Secretion system C-terminal sorting" evidence="2">
    <location>
        <begin position="357"/>
        <end position="433"/>
    </location>
</feature>
<protein>
    <recommendedName>
        <fullName evidence="5">Secretion system C-terminal sorting domain-containing protein</fullName>
    </recommendedName>
</protein>
<comment type="caution">
    <text evidence="3">The sequence shown here is derived from an EMBL/GenBank/DDBJ whole genome shotgun (WGS) entry which is preliminary data.</text>
</comment>
<evidence type="ECO:0000313" key="3">
    <source>
        <dbReference type="EMBL" id="KPK72717.1"/>
    </source>
</evidence>
<evidence type="ECO:0000259" key="2">
    <source>
        <dbReference type="Pfam" id="PF18962"/>
    </source>
</evidence>
<dbReference type="Proteomes" id="UP000051096">
    <property type="component" value="Unassembled WGS sequence"/>
</dbReference>
<feature type="domain" description="DUF362" evidence="1">
    <location>
        <begin position="95"/>
        <end position="292"/>
    </location>
</feature>
<dbReference type="InterPro" id="IPR007160">
    <property type="entry name" value="DUF362"/>
</dbReference>
<accession>A0A0S8GLJ4</accession>
<dbReference type="EMBL" id="LJUO01000024">
    <property type="protein sequence ID" value="KPK72717.1"/>
    <property type="molecule type" value="Genomic_DNA"/>
</dbReference>
<proteinExistence type="predicted"/>
<sequence length="435" mass="47064">MKSISRREFLKYLGAGAISIVAKPKIPLSLRNRLLPASTVVQCFDENATSGSSINESVVHIMVDESIKTLTGLSDVGEAWKSLFPGITASSIIGIKVNCINHYVPTHPPVANTIANGLAQIHWGTTYFPKNNIIIWDRTSSELSSAGYTLYNGGDPGTVRCYGTNGSYDTGCPFNVNGVTSYPSTILSQNCDYIIDAAVLKDHNGATATLTLKNHYGSVNNPSSLHGGTYSCNPFIPSLNQQIRDIITPNNIQKISIIDGLFGRICWGPSGSANCNPKKIIMSLDTVACDSQGQNIINEERIALGQPTIDAPHIATAAQPPYNLGTTDIHLIEINNPTSIEESRQERLVNGMFTITPNPIHQTAVITVTLTQASAVYLDVIDASGRMCQHVFKGNLRSGTHRISFNRTPTLSTGTYFVRMRNHGTSSTKKVTILN</sequence>
<dbReference type="InterPro" id="IPR026444">
    <property type="entry name" value="Secre_tail"/>
</dbReference>
<evidence type="ECO:0008006" key="5">
    <source>
        <dbReference type="Google" id="ProtNLM"/>
    </source>
</evidence>
<name>A0A0S8GLJ4_UNCW3</name>
<gene>
    <name evidence="3" type="ORF">AMJ87_03915</name>
</gene>
<dbReference type="NCBIfam" id="TIGR04183">
    <property type="entry name" value="Por_Secre_tail"/>
    <property type="match status" value="1"/>
</dbReference>
<organism evidence="3 4">
    <name type="scientific">candidate division WOR_3 bacterium SM23_60</name>
    <dbReference type="NCBI Taxonomy" id="1703780"/>
    <lineage>
        <taxon>Bacteria</taxon>
        <taxon>Bacteria division WOR-3</taxon>
    </lineage>
</organism>
<evidence type="ECO:0000259" key="1">
    <source>
        <dbReference type="Pfam" id="PF04015"/>
    </source>
</evidence>